<gene>
    <name evidence="3" type="ORF">g.48650</name>
</gene>
<accession>A0A1B6MV39</accession>
<dbReference type="PANTHER" id="PTHR19964">
    <property type="entry name" value="MULTIPLE PDZ DOMAIN PROTEIN"/>
    <property type="match status" value="1"/>
</dbReference>
<dbReference type="Pfam" id="PF00595">
    <property type="entry name" value="PDZ"/>
    <property type="match status" value="4"/>
</dbReference>
<dbReference type="InterPro" id="IPR001478">
    <property type="entry name" value="PDZ"/>
</dbReference>
<dbReference type="FunFam" id="2.30.42.10:FF:000038">
    <property type="entry name" value="Multiple PDZ domain protein isoform X1"/>
    <property type="match status" value="1"/>
</dbReference>
<dbReference type="EMBL" id="GEBQ01000182">
    <property type="protein sequence ID" value="JAT39795.1"/>
    <property type="molecule type" value="Transcribed_RNA"/>
</dbReference>
<evidence type="ECO:0000259" key="2">
    <source>
        <dbReference type="PROSITE" id="PS50106"/>
    </source>
</evidence>
<dbReference type="InterPro" id="IPR036034">
    <property type="entry name" value="PDZ_sf"/>
</dbReference>
<dbReference type="InterPro" id="IPR051342">
    <property type="entry name" value="PDZ_scaffold"/>
</dbReference>
<feature type="domain" description="PDZ" evidence="2">
    <location>
        <begin position="397"/>
        <end position="479"/>
    </location>
</feature>
<reference evidence="3" key="1">
    <citation type="submission" date="2015-11" db="EMBL/GenBank/DDBJ databases">
        <title>De novo transcriptome assembly of four potential Pierce s Disease insect vectors from Arizona vineyards.</title>
        <authorList>
            <person name="Tassone E.E."/>
        </authorList>
    </citation>
    <scope>NUCLEOTIDE SEQUENCE</scope>
</reference>
<dbReference type="CDD" id="cd23064">
    <property type="entry name" value="PDZ3_INAD-like"/>
    <property type="match status" value="1"/>
</dbReference>
<feature type="domain" description="PDZ" evidence="2">
    <location>
        <begin position="299"/>
        <end position="382"/>
    </location>
</feature>
<protein>
    <recommendedName>
        <fullName evidence="2">PDZ domain-containing protein</fullName>
    </recommendedName>
</protein>
<feature type="region of interest" description="Disordered" evidence="1">
    <location>
        <begin position="236"/>
        <end position="297"/>
    </location>
</feature>
<sequence length="486" mass="51329">METIVEDAETEYELDKVKKKYGNLGPGVVMVQVEKGHQGLGISLAGHKDRNRMAVFVCGINPKGSAYKTGGIQVGDEILEVNGLVLHGRCHLNASALIKGLPGSLFKVIVLRKTEGLENLAVKPITQFPVSLDDETPEQRYANFKGLRTVAIKKTGQGLGIMIIEGKHAEVGQGIFISDIQEGSAAEQAGLIVGDMILAVNKDTLLGSNYDAAAALLKKTEGVVSLVVCNPNKAKTEEKTADGAPARTPTPQPPKEPEKPRLTGKPVVHAISPSTSGKLAEEPPADPATAPVNPGRESTIEINKDKMGLGLSIVGGSDTLLGVIIIHEVYPDGAAAKDGRLKPGDQILEVNSEDFRSITHSKALAALRQTPAKVKMVVLRDEGVVSGKEEELMDMMEVELTKKPGKGLGLSIVGRKNGPGIFISDVVQGGTAGTDGRLMKGDQILAVNGQDLKNSTQEEAAAVLKTAAGKVTMKLGRLKARKIPTK</sequence>
<dbReference type="CDD" id="cd06672">
    <property type="entry name" value="PDZ8_MUPP1-PDZ7_PATJ-PDZ2_INAD-like"/>
    <property type="match status" value="1"/>
</dbReference>
<dbReference type="CDD" id="cd06673">
    <property type="entry name" value="PDZ10_MUPP1-PDZ8_PATJ-like"/>
    <property type="match status" value="1"/>
</dbReference>
<organism evidence="3">
    <name type="scientific">Graphocephala atropunctata</name>
    <dbReference type="NCBI Taxonomy" id="36148"/>
    <lineage>
        <taxon>Eukaryota</taxon>
        <taxon>Metazoa</taxon>
        <taxon>Ecdysozoa</taxon>
        <taxon>Arthropoda</taxon>
        <taxon>Hexapoda</taxon>
        <taxon>Insecta</taxon>
        <taxon>Pterygota</taxon>
        <taxon>Neoptera</taxon>
        <taxon>Paraneoptera</taxon>
        <taxon>Hemiptera</taxon>
        <taxon>Auchenorrhyncha</taxon>
        <taxon>Membracoidea</taxon>
        <taxon>Cicadellidae</taxon>
        <taxon>Cicadellinae</taxon>
        <taxon>Cicadellini</taxon>
        <taxon>Graphocephala</taxon>
    </lineage>
</organism>
<name>A0A1B6MV39_9HEMI</name>
<evidence type="ECO:0000313" key="3">
    <source>
        <dbReference type="EMBL" id="JAT39795.1"/>
    </source>
</evidence>
<feature type="domain" description="PDZ" evidence="2">
    <location>
        <begin position="149"/>
        <end position="232"/>
    </location>
</feature>
<dbReference type="SUPFAM" id="SSF50156">
    <property type="entry name" value="PDZ domain-like"/>
    <property type="match status" value="4"/>
</dbReference>
<feature type="domain" description="PDZ" evidence="2">
    <location>
        <begin position="30"/>
        <end position="113"/>
    </location>
</feature>
<dbReference type="CDD" id="cd06674">
    <property type="entry name" value="PDZ11_MUPP1-PDZ9_PATJ-like"/>
    <property type="match status" value="1"/>
</dbReference>
<dbReference type="PROSITE" id="PS50106">
    <property type="entry name" value="PDZ"/>
    <property type="match status" value="4"/>
</dbReference>
<dbReference type="AlphaFoldDB" id="A0A1B6MV39"/>
<proteinExistence type="predicted"/>
<dbReference type="PANTHER" id="PTHR19964:SF92">
    <property type="entry name" value="PATJ HOMOLOG"/>
    <property type="match status" value="1"/>
</dbReference>
<evidence type="ECO:0000256" key="1">
    <source>
        <dbReference type="SAM" id="MobiDB-lite"/>
    </source>
</evidence>
<dbReference type="SMART" id="SM00228">
    <property type="entry name" value="PDZ"/>
    <property type="match status" value="4"/>
</dbReference>
<dbReference type="Gene3D" id="2.30.42.10">
    <property type="match status" value="4"/>
</dbReference>